<protein>
    <submittedName>
        <fullName evidence="6">F-box domain-containing protein</fullName>
    </submittedName>
</protein>
<dbReference type="PROSITE" id="PS50082">
    <property type="entry name" value="WD_REPEATS_2"/>
    <property type="match status" value="1"/>
</dbReference>
<proteinExistence type="predicted"/>
<dbReference type="SUPFAM" id="SSF81383">
    <property type="entry name" value="F-box domain"/>
    <property type="match status" value="1"/>
</dbReference>
<dbReference type="Proteomes" id="UP000038045">
    <property type="component" value="Unplaced"/>
</dbReference>
<dbReference type="InterPro" id="IPR015943">
    <property type="entry name" value="WD40/YVTN_repeat-like_dom_sf"/>
</dbReference>
<feature type="domain" description="F-box" evidence="4">
    <location>
        <begin position="8"/>
        <end position="56"/>
    </location>
</feature>
<dbReference type="InterPro" id="IPR001810">
    <property type="entry name" value="F-box_dom"/>
</dbReference>
<dbReference type="AlphaFoldDB" id="A0A0N4ZY80"/>
<dbReference type="SUPFAM" id="SSF50978">
    <property type="entry name" value="WD40 repeat-like"/>
    <property type="match status" value="1"/>
</dbReference>
<name>A0A0N4ZY80_PARTI</name>
<feature type="repeat" description="WD" evidence="3">
    <location>
        <begin position="155"/>
        <end position="186"/>
    </location>
</feature>
<dbReference type="STRING" id="131310.A0A0N4ZY80"/>
<keyword evidence="5" id="KW-1185">Reference proteome</keyword>
<reference evidence="6" key="1">
    <citation type="submission" date="2017-02" db="UniProtKB">
        <authorList>
            <consortium name="WormBaseParasite"/>
        </authorList>
    </citation>
    <scope>IDENTIFICATION</scope>
</reference>
<dbReference type="PANTHER" id="PTHR22847">
    <property type="entry name" value="WD40 REPEAT PROTEIN"/>
    <property type="match status" value="1"/>
</dbReference>
<accession>A0A0N4ZY80</accession>
<keyword evidence="2" id="KW-0677">Repeat</keyword>
<dbReference type="Gene3D" id="2.130.10.10">
    <property type="entry name" value="YVTN repeat-like/Quinoprotein amine dehydrogenase"/>
    <property type="match status" value="1"/>
</dbReference>
<evidence type="ECO:0000259" key="4">
    <source>
        <dbReference type="PROSITE" id="PS50181"/>
    </source>
</evidence>
<evidence type="ECO:0000313" key="6">
    <source>
        <dbReference type="WBParaSite" id="PTRK_0001375300.1"/>
    </source>
</evidence>
<dbReference type="GO" id="GO:1990234">
    <property type="term" value="C:transferase complex"/>
    <property type="evidence" value="ECO:0007669"/>
    <property type="project" value="UniProtKB-ARBA"/>
</dbReference>
<evidence type="ECO:0000256" key="1">
    <source>
        <dbReference type="ARBA" id="ARBA00022574"/>
    </source>
</evidence>
<dbReference type="InterPro" id="IPR036322">
    <property type="entry name" value="WD40_repeat_dom_sf"/>
</dbReference>
<evidence type="ECO:0000256" key="3">
    <source>
        <dbReference type="PROSITE-ProRule" id="PRU00221"/>
    </source>
</evidence>
<dbReference type="InterPro" id="IPR036047">
    <property type="entry name" value="F-box-like_dom_sf"/>
</dbReference>
<dbReference type="WBParaSite" id="PTRK_0001375300.1">
    <property type="protein sequence ID" value="PTRK_0001375300.1"/>
    <property type="gene ID" value="PTRK_0001375300"/>
</dbReference>
<dbReference type="InterPro" id="IPR001680">
    <property type="entry name" value="WD40_rpt"/>
</dbReference>
<keyword evidence="1 3" id="KW-0853">WD repeat</keyword>
<sequence>MSMDDKKKDHLSDLPEVIIENIFSTISSEDLYYNVRRTSRLFAKYLCVESPYWSLRNRRYRSFIPLDTGKPIANNFHTKVAVKLEKIISNVNDGYKNIITKPHTATITVSKIYKPIQERLFCVTGSRDRAICLQDFEPYRYSDDSDYETTFIKVDNAHEGWISSICFKDNFIVSNGWDSRLKIWSLTDSGLNIVTSMKGTSAYLDCAIDNNTIYCCGYEKAVAMFDFRERLKLTNRLFLHSHSILKVLTEPGSNYLYSIGGDENIVLFDKRTMKIVSNKKLEDATYCVALYNESLYVSKSDGSIDYMKVNSLEDMGNIIIDDDNHSIEIKNMLIDDGYIAYSRNHINDLHLYTLCETPREISRFQSSTSICSFGINNGDIVFSEGSAQLHTYLGK</sequence>
<dbReference type="PROSITE" id="PS50181">
    <property type="entry name" value="FBOX"/>
    <property type="match status" value="1"/>
</dbReference>
<evidence type="ECO:0000313" key="5">
    <source>
        <dbReference type="Proteomes" id="UP000038045"/>
    </source>
</evidence>
<evidence type="ECO:0000256" key="2">
    <source>
        <dbReference type="ARBA" id="ARBA00022737"/>
    </source>
</evidence>
<dbReference type="PANTHER" id="PTHR22847:SF637">
    <property type="entry name" value="WD REPEAT DOMAIN 5B"/>
    <property type="match status" value="1"/>
</dbReference>
<dbReference type="SMART" id="SM00320">
    <property type="entry name" value="WD40"/>
    <property type="match status" value="2"/>
</dbReference>
<organism evidence="5 6">
    <name type="scientific">Parastrongyloides trichosuri</name>
    <name type="common">Possum-specific nematode worm</name>
    <dbReference type="NCBI Taxonomy" id="131310"/>
    <lineage>
        <taxon>Eukaryota</taxon>
        <taxon>Metazoa</taxon>
        <taxon>Ecdysozoa</taxon>
        <taxon>Nematoda</taxon>
        <taxon>Chromadorea</taxon>
        <taxon>Rhabditida</taxon>
        <taxon>Tylenchina</taxon>
        <taxon>Panagrolaimomorpha</taxon>
        <taxon>Strongyloidoidea</taxon>
        <taxon>Strongyloididae</taxon>
        <taxon>Parastrongyloides</taxon>
    </lineage>
</organism>